<gene>
    <name evidence="1" type="ORF">MENTE1834_LOCUS28686</name>
</gene>
<name>A0ACB0ZQR0_MELEN</name>
<reference evidence="1" key="1">
    <citation type="submission" date="2023-11" db="EMBL/GenBank/DDBJ databases">
        <authorList>
            <person name="Poullet M."/>
        </authorList>
    </citation>
    <scope>NUCLEOTIDE SEQUENCE</scope>
    <source>
        <strain evidence="1">E1834</strain>
    </source>
</reference>
<evidence type="ECO:0000313" key="2">
    <source>
        <dbReference type="Proteomes" id="UP001497535"/>
    </source>
</evidence>
<dbReference type="Proteomes" id="UP001497535">
    <property type="component" value="Unassembled WGS sequence"/>
</dbReference>
<proteinExistence type="predicted"/>
<evidence type="ECO:0000313" key="1">
    <source>
        <dbReference type="EMBL" id="CAK5081454.1"/>
    </source>
</evidence>
<dbReference type="EMBL" id="CAVMJV010000044">
    <property type="protein sequence ID" value="CAK5081454.1"/>
    <property type="molecule type" value="Genomic_DNA"/>
</dbReference>
<protein>
    <submittedName>
        <fullName evidence="1">Uncharacterized protein</fullName>
    </submittedName>
</protein>
<sequence length="63" mass="7498">MPHSLKYSPFFYFLTSAFPSIFFRTIYFIFVCQILLECCSLLKTFLIKKNYKTCGTSIKNFFV</sequence>
<keyword evidence="2" id="KW-1185">Reference proteome</keyword>
<comment type="caution">
    <text evidence="1">The sequence shown here is derived from an EMBL/GenBank/DDBJ whole genome shotgun (WGS) entry which is preliminary data.</text>
</comment>
<organism evidence="1 2">
    <name type="scientific">Meloidogyne enterolobii</name>
    <name type="common">Root-knot nematode worm</name>
    <name type="synonym">Meloidogyne mayaguensis</name>
    <dbReference type="NCBI Taxonomy" id="390850"/>
    <lineage>
        <taxon>Eukaryota</taxon>
        <taxon>Metazoa</taxon>
        <taxon>Ecdysozoa</taxon>
        <taxon>Nematoda</taxon>
        <taxon>Chromadorea</taxon>
        <taxon>Rhabditida</taxon>
        <taxon>Tylenchina</taxon>
        <taxon>Tylenchomorpha</taxon>
        <taxon>Tylenchoidea</taxon>
        <taxon>Meloidogynidae</taxon>
        <taxon>Meloidogyninae</taxon>
        <taxon>Meloidogyne</taxon>
    </lineage>
</organism>
<accession>A0ACB0ZQR0</accession>